<proteinExistence type="predicted"/>
<accession>A0A061R8K8</accession>
<gene>
    <name evidence="1" type="ORF">TSPGSL018_12245</name>
</gene>
<organism evidence="1">
    <name type="scientific">Tetraselmis sp. GSL018</name>
    <dbReference type="NCBI Taxonomy" id="582737"/>
    <lineage>
        <taxon>Eukaryota</taxon>
        <taxon>Viridiplantae</taxon>
        <taxon>Chlorophyta</taxon>
        <taxon>core chlorophytes</taxon>
        <taxon>Chlorodendrophyceae</taxon>
        <taxon>Chlorodendrales</taxon>
        <taxon>Chlorodendraceae</taxon>
        <taxon>Tetraselmis</taxon>
    </lineage>
</organism>
<feature type="non-terminal residue" evidence="1">
    <location>
        <position position="1"/>
    </location>
</feature>
<reference evidence="1" key="1">
    <citation type="submission" date="2014-05" db="EMBL/GenBank/DDBJ databases">
        <title>The transcriptome of the halophilic microalga Tetraselmis sp. GSL018 isolated from the Great Salt Lake, Utah.</title>
        <authorList>
            <person name="Jinkerson R.E."/>
            <person name="D'Adamo S."/>
            <person name="Posewitz M.C."/>
        </authorList>
    </citation>
    <scope>NUCLEOTIDE SEQUENCE</scope>
    <source>
        <strain evidence="1">GSL018</strain>
    </source>
</reference>
<feature type="non-terminal residue" evidence="1">
    <location>
        <position position="69"/>
    </location>
</feature>
<dbReference type="EMBL" id="GBEZ01019572">
    <property type="protein sequence ID" value="JAC67005.1"/>
    <property type="molecule type" value="Transcribed_RNA"/>
</dbReference>
<dbReference type="AlphaFoldDB" id="A0A061R8K8"/>
<sequence length="69" mass="7856">CPLFSVFPVSDAPLCHGTWGGRPCRWKRFGGLCIEQAMGPFWKAIGVRRLWFSAGQVCHFGEQLHRPRL</sequence>
<evidence type="ECO:0000313" key="1">
    <source>
        <dbReference type="EMBL" id="JAC67005.1"/>
    </source>
</evidence>
<name>A0A061R8K8_9CHLO</name>
<protein>
    <submittedName>
        <fullName evidence="1">Uncharacterized protein</fullName>
    </submittedName>
</protein>